<gene>
    <name evidence="2" type="primary">ga11883</name>
    <name evidence="2" type="ORF">PR202_ga11883</name>
</gene>
<accession>A0AAV5CAL0</accession>
<dbReference type="SMART" id="SM00256">
    <property type="entry name" value="FBOX"/>
    <property type="match status" value="1"/>
</dbReference>
<reference evidence="2" key="1">
    <citation type="journal article" date="2018" name="DNA Res.">
        <title>Multiple hybrid de novo genome assembly of finger millet, an orphan allotetraploid crop.</title>
        <authorList>
            <person name="Hatakeyama M."/>
            <person name="Aluri S."/>
            <person name="Balachadran M.T."/>
            <person name="Sivarajan S.R."/>
            <person name="Patrignani A."/>
            <person name="Gruter S."/>
            <person name="Poveda L."/>
            <person name="Shimizu-Inatsugi R."/>
            <person name="Baeten J."/>
            <person name="Francoijs K.J."/>
            <person name="Nataraja K.N."/>
            <person name="Reddy Y.A.N."/>
            <person name="Phadnis S."/>
            <person name="Ravikumar R.L."/>
            <person name="Schlapbach R."/>
            <person name="Sreeman S.M."/>
            <person name="Shimizu K.K."/>
        </authorList>
    </citation>
    <scope>NUCLEOTIDE SEQUENCE</scope>
</reference>
<protein>
    <recommendedName>
        <fullName evidence="1">F-box domain-containing protein</fullName>
    </recommendedName>
</protein>
<dbReference type="Proteomes" id="UP001054889">
    <property type="component" value="Unassembled WGS sequence"/>
</dbReference>
<sequence length="408" mass="46656">MRKFECSIYVDFLMRIIRCFVEEAAAFNFSFLGTPHSWQSLRRVLLYRCVATAVFADLVLCDPLHRRYVHIPRIPDDLAVTTGCWGMQEFEPCLDPVSKEEEEQEDLSSLRVICVVHCQHKLVTFHFSSGTRKKMASLYLRSFKAFDPSWARRHLAEKLWAGPFNCYFFQSTLPSLFTGKRRAMAPSPAAPPLLDDIWDDIFRRLDAAEDLARASAVCTSFCRVVRSPRFLRRFRALHPPPVLGFLDPKLGFCTAVPPHGAAPAARALAEAADFTFSFVPTPNLWRVRDARDGRVLLSRRSTVDSTALDDLLVCDPLHRRYVQISPISGDLLGSTRRRTVPRFEPFLAPVAVEEEMEKEPSFRVICNVLFKRNVTAFIFSSVTGKWQGTMPFHLDFTPAIRHYVRNCF</sequence>
<dbReference type="Gene3D" id="1.20.1280.50">
    <property type="match status" value="1"/>
</dbReference>
<dbReference type="PANTHER" id="PTHR31264:SF7">
    <property type="entry name" value="F-BOX DOMAIN CONTAINING PROTEIN, EXPRESSED"/>
    <property type="match status" value="1"/>
</dbReference>
<dbReference type="PANTHER" id="PTHR31264">
    <property type="entry name" value="OS07G0554500 PROTEIN-RELATED"/>
    <property type="match status" value="1"/>
</dbReference>
<name>A0AAV5CAL0_ELECO</name>
<comment type="caution">
    <text evidence="2">The sequence shown here is derived from an EMBL/GenBank/DDBJ whole genome shotgun (WGS) entry which is preliminary data.</text>
</comment>
<keyword evidence="3" id="KW-1185">Reference proteome</keyword>
<organism evidence="2 3">
    <name type="scientific">Eleusine coracana subsp. coracana</name>
    <dbReference type="NCBI Taxonomy" id="191504"/>
    <lineage>
        <taxon>Eukaryota</taxon>
        <taxon>Viridiplantae</taxon>
        <taxon>Streptophyta</taxon>
        <taxon>Embryophyta</taxon>
        <taxon>Tracheophyta</taxon>
        <taxon>Spermatophyta</taxon>
        <taxon>Magnoliopsida</taxon>
        <taxon>Liliopsida</taxon>
        <taxon>Poales</taxon>
        <taxon>Poaceae</taxon>
        <taxon>PACMAD clade</taxon>
        <taxon>Chloridoideae</taxon>
        <taxon>Cynodonteae</taxon>
        <taxon>Eleusininae</taxon>
        <taxon>Eleusine</taxon>
    </lineage>
</organism>
<evidence type="ECO:0000259" key="1">
    <source>
        <dbReference type="SMART" id="SM00256"/>
    </source>
</evidence>
<reference evidence="2" key="2">
    <citation type="submission" date="2021-12" db="EMBL/GenBank/DDBJ databases">
        <title>Resequencing data analysis of finger millet.</title>
        <authorList>
            <person name="Hatakeyama M."/>
            <person name="Aluri S."/>
            <person name="Balachadran M.T."/>
            <person name="Sivarajan S.R."/>
            <person name="Poveda L."/>
            <person name="Shimizu-Inatsugi R."/>
            <person name="Schlapbach R."/>
            <person name="Sreeman S.M."/>
            <person name="Shimizu K.K."/>
        </authorList>
    </citation>
    <scope>NUCLEOTIDE SEQUENCE</scope>
</reference>
<evidence type="ECO:0000313" key="2">
    <source>
        <dbReference type="EMBL" id="GJM95175.1"/>
    </source>
</evidence>
<dbReference type="InterPro" id="IPR036047">
    <property type="entry name" value="F-box-like_dom_sf"/>
</dbReference>
<evidence type="ECO:0000313" key="3">
    <source>
        <dbReference type="Proteomes" id="UP001054889"/>
    </source>
</evidence>
<feature type="domain" description="F-box" evidence="1">
    <location>
        <begin position="193"/>
        <end position="234"/>
    </location>
</feature>
<dbReference type="SUPFAM" id="SSF81383">
    <property type="entry name" value="F-box domain"/>
    <property type="match status" value="1"/>
</dbReference>
<dbReference type="EMBL" id="BQKI01000005">
    <property type="protein sequence ID" value="GJM95175.1"/>
    <property type="molecule type" value="Genomic_DNA"/>
</dbReference>
<dbReference type="AlphaFoldDB" id="A0AAV5CAL0"/>
<dbReference type="CDD" id="cd09917">
    <property type="entry name" value="F-box_SF"/>
    <property type="match status" value="1"/>
</dbReference>
<proteinExistence type="predicted"/>
<dbReference type="Pfam" id="PF00646">
    <property type="entry name" value="F-box"/>
    <property type="match status" value="1"/>
</dbReference>
<dbReference type="InterPro" id="IPR001810">
    <property type="entry name" value="F-box_dom"/>
</dbReference>